<dbReference type="EMBL" id="CABFNO020001541">
    <property type="protein sequence ID" value="CAG9997009.1"/>
    <property type="molecule type" value="Genomic_DNA"/>
</dbReference>
<gene>
    <name evidence="3" type="ORF">CBYS24578_00016025</name>
</gene>
<dbReference type="Pfam" id="PF01048">
    <property type="entry name" value="PNP_UDP_1"/>
    <property type="match status" value="1"/>
</dbReference>
<reference evidence="3" key="1">
    <citation type="submission" date="2021-10" db="EMBL/GenBank/DDBJ databases">
        <authorList>
            <person name="Piombo E."/>
        </authorList>
    </citation>
    <scope>NUCLEOTIDE SEQUENCE</scope>
</reference>
<comment type="caution">
    <text evidence="3">The sequence shown here is derived from an EMBL/GenBank/DDBJ whole genome shotgun (WGS) entry which is preliminary data.</text>
</comment>
<organism evidence="3 4">
    <name type="scientific">Clonostachys byssicola</name>
    <dbReference type="NCBI Taxonomy" id="160290"/>
    <lineage>
        <taxon>Eukaryota</taxon>
        <taxon>Fungi</taxon>
        <taxon>Dikarya</taxon>
        <taxon>Ascomycota</taxon>
        <taxon>Pezizomycotina</taxon>
        <taxon>Sordariomycetes</taxon>
        <taxon>Hypocreomycetidae</taxon>
        <taxon>Hypocreales</taxon>
        <taxon>Bionectriaceae</taxon>
        <taxon>Clonostachys</taxon>
    </lineage>
</organism>
<dbReference type="GO" id="GO:0003824">
    <property type="term" value="F:catalytic activity"/>
    <property type="evidence" value="ECO:0007669"/>
    <property type="project" value="InterPro"/>
</dbReference>
<dbReference type="AlphaFoldDB" id="A0A9N9Y9K3"/>
<dbReference type="SUPFAM" id="SSF53167">
    <property type="entry name" value="Purine and uridine phosphorylases"/>
    <property type="match status" value="1"/>
</dbReference>
<evidence type="ECO:0000256" key="1">
    <source>
        <dbReference type="SAM" id="MobiDB-lite"/>
    </source>
</evidence>
<dbReference type="Gene3D" id="3.40.50.1580">
    <property type="entry name" value="Nucleoside phosphorylase domain"/>
    <property type="match status" value="1"/>
</dbReference>
<keyword evidence="4" id="KW-1185">Reference proteome</keyword>
<evidence type="ECO:0000313" key="3">
    <source>
        <dbReference type="EMBL" id="CAG9997009.1"/>
    </source>
</evidence>
<name>A0A9N9Y9K3_9HYPO</name>
<sequence length="246" mass="27372">MKEIEALLAKIREGAYVKGPDVSEYKIAILCALRDEIIATCSFLEERYDPESIDVDARDFNRYKLGKLAGRYVVVVQMPETGKSPATATATHLARTFENVKLLLMVGIGGGIPVEQDRVRVHVGDVVVSSPQGRFGAVFEHDRGKAHSGGVFEHTGHLNNPPPFAISIANDLDMQLSENLDLLEKMRWKISLRRTDPDLRDHQSPWTGSTSHPSPTPSKGSRVKKSALSYTWSRGITETEKWPEHI</sequence>
<accession>A0A9N9Y9K3</accession>
<dbReference type="GO" id="GO:0009116">
    <property type="term" value="P:nucleoside metabolic process"/>
    <property type="evidence" value="ECO:0007669"/>
    <property type="project" value="InterPro"/>
</dbReference>
<dbReference type="InterPro" id="IPR000845">
    <property type="entry name" value="Nucleoside_phosphorylase_d"/>
</dbReference>
<dbReference type="OrthoDB" id="4120225at2759"/>
<feature type="region of interest" description="Disordered" evidence="1">
    <location>
        <begin position="197"/>
        <end position="226"/>
    </location>
</feature>
<dbReference type="Proteomes" id="UP000754883">
    <property type="component" value="Unassembled WGS sequence"/>
</dbReference>
<dbReference type="InterPro" id="IPR053137">
    <property type="entry name" value="NLR-like"/>
</dbReference>
<protein>
    <recommendedName>
        <fullName evidence="2">Nucleoside phosphorylase domain-containing protein</fullName>
    </recommendedName>
</protein>
<feature type="domain" description="Nucleoside phosphorylase" evidence="2">
    <location>
        <begin position="26"/>
        <end position="130"/>
    </location>
</feature>
<proteinExistence type="predicted"/>
<feature type="compositionally biased region" description="Low complexity" evidence="1">
    <location>
        <begin position="204"/>
        <end position="220"/>
    </location>
</feature>
<evidence type="ECO:0000259" key="2">
    <source>
        <dbReference type="Pfam" id="PF01048"/>
    </source>
</evidence>
<dbReference type="InterPro" id="IPR035994">
    <property type="entry name" value="Nucleoside_phosphorylase_sf"/>
</dbReference>
<evidence type="ECO:0000313" key="4">
    <source>
        <dbReference type="Proteomes" id="UP000754883"/>
    </source>
</evidence>
<dbReference type="PANTHER" id="PTHR46082:SF6">
    <property type="entry name" value="AAA+ ATPASE DOMAIN-CONTAINING PROTEIN-RELATED"/>
    <property type="match status" value="1"/>
</dbReference>
<dbReference type="PANTHER" id="PTHR46082">
    <property type="entry name" value="ATP/GTP-BINDING PROTEIN-RELATED"/>
    <property type="match status" value="1"/>
</dbReference>